<reference evidence="5 6" key="1">
    <citation type="submission" date="2019-03" db="EMBL/GenBank/DDBJ databases">
        <authorList>
            <person name="Gaulin E."/>
            <person name="Dumas B."/>
        </authorList>
    </citation>
    <scope>NUCLEOTIDE SEQUENCE [LARGE SCALE GENOMIC DNA]</scope>
    <source>
        <strain evidence="5">CBS 568.67</strain>
    </source>
</reference>
<dbReference type="GO" id="GO:0016787">
    <property type="term" value="F:hydrolase activity"/>
    <property type="evidence" value="ECO:0007669"/>
    <property type="project" value="UniProtKB-KW"/>
</dbReference>
<accession>A0A485KJW4</accession>
<dbReference type="Pfam" id="PF07859">
    <property type="entry name" value="Abhydrolase_3"/>
    <property type="match status" value="1"/>
</dbReference>
<dbReference type="AlphaFoldDB" id="A0A485KJW4"/>
<reference evidence="4" key="2">
    <citation type="submission" date="2019-06" db="EMBL/GenBank/DDBJ databases">
        <title>Genomics analysis of Aphanomyces spp. identifies a new class of oomycete effector associated with host adaptation.</title>
        <authorList>
            <person name="Gaulin E."/>
        </authorList>
    </citation>
    <scope>NUCLEOTIDE SEQUENCE</scope>
    <source>
        <strain evidence="4">CBS 578.67</strain>
    </source>
</reference>
<dbReference type="Gene3D" id="3.40.50.1820">
    <property type="entry name" value="alpha/beta hydrolase"/>
    <property type="match status" value="1"/>
</dbReference>
<keyword evidence="2" id="KW-0378">Hydrolase</keyword>
<dbReference type="InterPro" id="IPR013094">
    <property type="entry name" value="AB_hydrolase_3"/>
</dbReference>
<comment type="similarity">
    <text evidence="1">Belongs to the 'GDXG' lipolytic enzyme family.</text>
</comment>
<evidence type="ECO:0000256" key="1">
    <source>
        <dbReference type="ARBA" id="ARBA00010515"/>
    </source>
</evidence>
<dbReference type="PANTHER" id="PTHR48081">
    <property type="entry name" value="AB HYDROLASE SUPERFAMILY PROTEIN C4A8.06C"/>
    <property type="match status" value="1"/>
</dbReference>
<dbReference type="InterPro" id="IPR029058">
    <property type="entry name" value="AB_hydrolase_fold"/>
</dbReference>
<dbReference type="PROSITE" id="PS01173">
    <property type="entry name" value="LIPASE_GDXG_HIS"/>
    <property type="match status" value="1"/>
</dbReference>
<evidence type="ECO:0000256" key="2">
    <source>
        <dbReference type="ARBA" id="ARBA00022801"/>
    </source>
</evidence>
<gene>
    <name evidence="5" type="primary">Aste57867_8316</name>
    <name evidence="4" type="ORF">As57867_008284</name>
    <name evidence="5" type="ORF">ASTE57867_8316</name>
</gene>
<evidence type="ECO:0000313" key="5">
    <source>
        <dbReference type="EMBL" id="VFT85203.1"/>
    </source>
</evidence>
<dbReference type="EMBL" id="CAADRA010005120">
    <property type="protein sequence ID" value="VFT85203.1"/>
    <property type="molecule type" value="Genomic_DNA"/>
</dbReference>
<evidence type="ECO:0000313" key="6">
    <source>
        <dbReference type="Proteomes" id="UP000332933"/>
    </source>
</evidence>
<dbReference type="EMBL" id="VJMH01005099">
    <property type="protein sequence ID" value="KAF0701165.1"/>
    <property type="molecule type" value="Genomic_DNA"/>
</dbReference>
<evidence type="ECO:0000259" key="3">
    <source>
        <dbReference type="Pfam" id="PF07859"/>
    </source>
</evidence>
<dbReference type="Proteomes" id="UP000332933">
    <property type="component" value="Unassembled WGS sequence"/>
</dbReference>
<proteinExistence type="inferred from homology"/>
<dbReference type="SUPFAM" id="SSF53474">
    <property type="entry name" value="alpha/beta-Hydrolases"/>
    <property type="match status" value="1"/>
</dbReference>
<dbReference type="PANTHER" id="PTHR48081:SF31">
    <property type="entry name" value="STERYL ACETYL HYDROLASE MUG81-RELATED"/>
    <property type="match status" value="1"/>
</dbReference>
<protein>
    <submittedName>
        <fullName evidence="5">Aste57867_8316 protein</fullName>
    </submittedName>
</protein>
<keyword evidence="6" id="KW-1185">Reference proteome</keyword>
<dbReference type="InterPro" id="IPR002168">
    <property type="entry name" value="Lipase_GDXG_HIS_AS"/>
</dbReference>
<dbReference type="InterPro" id="IPR050300">
    <property type="entry name" value="GDXG_lipolytic_enzyme"/>
</dbReference>
<organism evidence="5 6">
    <name type="scientific">Aphanomyces stellatus</name>
    <dbReference type="NCBI Taxonomy" id="120398"/>
    <lineage>
        <taxon>Eukaryota</taxon>
        <taxon>Sar</taxon>
        <taxon>Stramenopiles</taxon>
        <taxon>Oomycota</taxon>
        <taxon>Saprolegniomycetes</taxon>
        <taxon>Saprolegniales</taxon>
        <taxon>Verrucalvaceae</taxon>
        <taxon>Aphanomyces</taxon>
    </lineage>
</organism>
<evidence type="ECO:0000313" key="4">
    <source>
        <dbReference type="EMBL" id="KAF0701165.1"/>
    </source>
</evidence>
<dbReference type="OrthoDB" id="66669at2759"/>
<name>A0A485KJW4_9STRA</name>
<feature type="domain" description="Alpha/beta hydrolase fold-3" evidence="3">
    <location>
        <begin position="119"/>
        <end position="331"/>
    </location>
</feature>
<sequence>MLTLPKANHAKTTMVDDDLVPMPTWRILITFFYLLGTTSVKRVLGFTPPVVGWTIMQEFAVKFIRQTFLTPTEDLRRNQTVMTSLVNVMLPVSLVPVVEKDFCGLWYGATAAADADATILYLHGGGFSTCTASTNAEGVTSIQTALAKMGKSVRVLALEFSLAPEAKFPTQVNQALAAYEYLVYESSKPVILLGDSAGGNLVLSLLLTLQPKEGAPTKVSLRSPTAVVLISPLVQLNLELIAASFTTNRDADFIPLSFVRANVRDYIGDTATSATDPRVSPIYGNFRGCPAPVYIHYGGKEVFRDDIEAMVNTLTDQGLRVTTMMEPLGVHISPLLPTFFGDMATAGIQGIASYLATVLA</sequence>